<evidence type="ECO:0000313" key="2">
    <source>
        <dbReference type="EMBL" id="KAH1172940.1"/>
    </source>
</evidence>
<name>A0A9D3X5L0_9SAUR</name>
<sequence>MLEIVISQISQLCIIDITDVLKHHKTYQSSVTIVNSGLKKNPDGLDESSKTTRDAMAQSDQSKPHNRVSLSKSKNKKSGHFERKWGNKNKINDFKINRPA</sequence>
<protein>
    <submittedName>
        <fullName evidence="2">Uncharacterized protein</fullName>
    </submittedName>
</protein>
<dbReference type="AlphaFoldDB" id="A0A9D3X5L0"/>
<feature type="region of interest" description="Disordered" evidence="1">
    <location>
        <begin position="37"/>
        <end position="100"/>
    </location>
</feature>
<dbReference type="Proteomes" id="UP000827986">
    <property type="component" value="Unassembled WGS sequence"/>
</dbReference>
<evidence type="ECO:0000313" key="3">
    <source>
        <dbReference type="Proteomes" id="UP000827986"/>
    </source>
</evidence>
<comment type="caution">
    <text evidence="2">The sequence shown here is derived from an EMBL/GenBank/DDBJ whole genome shotgun (WGS) entry which is preliminary data.</text>
</comment>
<accession>A0A9D3X5L0</accession>
<reference evidence="2" key="1">
    <citation type="submission" date="2021-09" db="EMBL/GenBank/DDBJ databases">
        <title>The genome of Mauremys mutica provides insights into the evolution of semi-aquatic lifestyle.</title>
        <authorList>
            <person name="Gong S."/>
            <person name="Gao Y."/>
        </authorList>
    </citation>
    <scope>NUCLEOTIDE SEQUENCE</scope>
    <source>
        <strain evidence="2">MM-2020</strain>
        <tissue evidence="2">Muscle</tissue>
    </source>
</reference>
<keyword evidence="3" id="KW-1185">Reference proteome</keyword>
<evidence type="ECO:0000256" key="1">
    <source>
        <dbReference type="SAM" id="MobiDB-lite"/>
    </source>
</evidence>
<feature type="compositionally biased region" description="Basic and acidic residues" evidence="1">
    <location>
        <begin position="79"/>
        <end position="100"/>
    </location>
</feature>
<feature type="compositionally biased region" description="Basic and acidic residues" evidence="1">
    <location>
        <begin position="40"/>
        <end position="53"/>
    </location>
</feature>
<gene>
    <name evidence="2" type="ORF">KIL84_016779</name>
</gene>
<dbReference type="EMBL" id="JAHDVG010000482">
    <property type="protein sequence ID" value="KAH1172940.1"/>
    <property type="molecule type" value="Genomic_DNA"/>
</dbReference>
<proteinExistence type="predicted"/>
<organism evidence="2 3">
    <name type="scientific">Mauremys mutica</name>
    <name type="common">yellowpond turtle</name>
    <dbReference type="NCBI Taxonomy" id="74926"/>
    <lineage>
        <taxon>Eukaryota</taxon>
        <taxon>Metazoa</taxon>
        <taxon>Chordata</taxon>
        <taxon>Craniata</taxon>
        <taxon>Vertebrata</taxon>
        <taxon>Euteleostomi</taxon>
        <taxon>Archelosauria</taxon>
        <taxon>Testudinata</taxon>
        <taxon>Testudines</taxon>
        <taxon>Cryptodira</taxon>
        <taxon>Durocryptodira</taxon>
        <taxon>Testudinoidea</taxon>
        <taxon>Geoemydidae</taxon>
        <taxon>Geoemydinae</taxon>
        <taxon>Mauremys</taxon>
    </lineage>
</organism>